<keyword evidence="6" id="KW-0408">Iron</keyword>
<evidence type="ECO:0000256" key="4">
    <source>
        <dbReference type="ARBA" id="ARBA00022801"/>
    </source>
</evidence>
<reference evidence="8" key="1">
    <citation type="submission" date="2013-08" db="EMBL/GenBank/DDBJ databases">
        <authorList>
            <person name="Mendez C."/>
            <person name="Richter M."/>
            <person name="Ferrer M."/>
            <person name="Sanchez J."/>
        </authorList>
    </citation>
    <scope>NUCLEOTIDE SEQUENCE</scope>
</reference>
<dbReference type="PRINTS" id="PR01576">
    <property type="entry name" value="PDEFORMYLASE"/>
</dbReference>
<keyword evidence="5" id="KW-0648">Protein biosynthesis</keyword>
<dbReference type="AlphaFoldDB" id="T1CLV1"/>
<gene>
    <name evidence="8" type="ORF">B1A_06977</name>
</gene>
<dbReference type="GO" id="GO:0042586">
    <property type="term" value="F:peptide deformylase activity"/>
    <property type="evidence" value="ECO:0007669"/>
    <property type="project" value="UniProtKB-EC"/>
</dbReference>
<dbReference type="FunFam" id="3.90.45.10:FF:000001">
    <property type="entry name" value="Peptide deformylase"/>
    <property type="match status" value="1"/>
</dbReference>
<evidence type="ECO:0000256" key="3">
    <source>
        <dbReference type="ARBA" id="ARBA00022723"/>
    </source>
</evidence>
<evidence type="ECO:0000256" key="7">
    <source>
        <dbReference type="SAM" id="MobiDB-lite"/>
    </source>
</evidence>
<protein>
    <submittedName>
        <fullName evidence="8">Formylmethionine deformylase</fullName>
        <ecNumber evidence="8">3.5.1.88</ecNumber>
    </submittedName>
</protein>
<dbReference type="HAMAP" id="MF_00163">
    <property type="entry name" value="Pep_deformylase"/>
    <property type="match status" value="1"/>
</dbReference>
<dbReference type="Gene3D" id="3.90.45.10">
    <property type="entry name" value="Peptide deformylase"/>
    <property type="match status" value="1"/>
</dbReference>
<proteinExistence type="inferred from homology"/>
<organism evidence="8">
    <name type="scientific">mine drainage metagenome</name>
    <dbReference type="NCBI Taxonomy" id="410659"/>
    <lineage>
        <taxon>unclassified sequences</taxon>
        <taxon>metagenomes</taxon>
        <taxon>ecological metagenomes</taxon>
    </lineage>
</organism>
<dbReference type="NCBIfam" id="NF001159">
    <property type="entry name" value="PRK00150.1-3"/>
    <property type="match status" value="1"/>
</dbReference>
<dbReference type="PANTHER" id="PTHR10458:SF21">
    <property type="entry name" value="PEPTIDE DEFORMYLASE"/>
    <property type="match status" value="1"/>
</dbReference>
<dbReference type="Pfam" id="PF01327">
    <property type="entry name" value="Pep_deformylase"/>
    <property type="match status" value="1"/>
</dbReference>
<feature type="region of interest" description="Disordered" evidence="7">
    <location>
        <begin position="158"/>
        <end position="178"/>
    </location>
</feature>
<dbReference type="CDD" id="cd00487">
    <property type="entry name" value="Pep_deformylase"/>
    <property type="match status" value="1"/>
</dbReference>
<keyword evidence="3" id="KW-0479">Metal-binding</keyword>
<evidence type="ECO:0000256" key="5">
    <source>
        <dbReference type="ARBA" id="ARBA00022917"/>
    </source>
</evidence>
<evidence type="ECO:0000256" key="1">
    <source>
        <dbReference type="ARBA" id="ARBA00001954"/>
    </source>
</evidence>
<dbReference type="NCBIfam" id="TIGR00079">
    <property type="entry name" value="pept_deformyl"/>
    <property type="match status" value="1"/>
</dbReference>
<name>T1CLV1_9ZZZZ</name>
<comment type="cofactor">
    <cofactor evidence="1">
        <name>Fe(2+)</name>
        <dbReference type="ChEBI" id="CHEBI:29033"/>
    </cofactor>
</comment>
<keyword evidence="4 8" id="KW-0378">Hydrolase</keyword>
<dbReference type="InterPro" id="IPR023635">
    <property type="entry name" value="Peptide_deformylase"/>
</dbReference>
<dbReference type="SUPFAM" id="SSF56420">
    <property type="entry name" value="Peptide deformylase"/>
    <property type="match status" value="1"/>
</dbReference>
<accession>T1CLV1</accession>
<dbReference type="EC" id="3.5.1.88" evidence="8"/>
<sequence>MTLRTILEFPDPRLRTRAQPVTRFDAGVERLIDDMLETLYDAPGIGLAATQVDVHQRLIVIDVSEAHNEPLVLINPRILTLEGETSTEEGCLSVPGVFDTVTRAARIHVRAQARDGSVFERDCADLLAVCVQHEMDHLEGKLFVDHLSNLKRERIRKKLDKERKTRSRRRAAAARSAL</sequence>
<dbReference type="PANTHER" id="PTHR10458">
    <property type="entry name" value="PEPTIDE DEFORMYLASE"/>
    <property type="match status" value="1"/>
</dbReference>
<dbReference type="PIRSF" id="PIRSF004749">
    <property type="entry name" value="Pep_def"/>
    <property type="match status" value="1"/>
</dbReference>
<dbReference type="GO" id="GO:0006412">
    <property type="term" value="P:translation"/>
    <property type="evidence" value="ECO:0007669"/>
    <property type="project" value="UniProtKB-KW"/>
</dbReference>
<dbReference type="EMBL" id="AUZX01005047">
    <property type="protein sequence ID" value="EQD69259.1"/>
    <property type="molecule type" value="Genomic_DNA"/>
</dbReference>
<evidence type="ECO:0000256" key="6">
    <source>
        <dbReference type="ARBA" id="ARBA00023004"/>
    </source>
</evidence>
<comment type="similarity">
    <text evidence="2">Belongs to the polypeptide deformylase family.</text>
</comment>
<dbReference type="GO" id="GO:0046872">
    <property type="term" value="F:metal ion binding"/>
    <property type="evidence" value="ECO:0007669"/>
    <property type="project" value="UniProtKB-KW"/>
</dbReference>
<feature type="compositionally biased region" description="Basic residues" evidence="7">
    <location>
        <begin position="158"/>
        <end position="172"/>
    </location>
</feature>
<reference evidence="8" key="2">
    <citation type="journal article" date="2014" name="ISME J.">
        <title>Microbial stratification in low pH oxic and suboxic macroscopic growths along an acid mine drainage.</title>
        <authorList>
            <person name="Mendez-Garcia C."/>
            <person name="Mesa V."/>
            <person name="Sprenger R.R."/>
            <person name="Richter M."/>
            <person name="Diez M.S."/>
            <person name="Solano J."/>
            <person name="Bargiela R."/>
            <person name="Golyshina O.V."/>
            <person name="Manteca A."/>
            <person name="Ramos J.L."/>
            <person name="Gallego J.R."/>
            <person name="Llorente I."/>
            <person name="Martins Dos Santos V.A."/>
            <person name="Jensen O.N."/>
            <person name="Pelaez A.I."/>
            <person name="Sanchez J."/>
            <person name="Ferrer M."/>
        </authorList>
    </citation>
    <scope>NUCLEOTIDE SEQUENCE</scope>
</reference>
<comment type="caution">
    <text evidence="8">The sequence shown here is derived from an EMBL/GenBank/DDBJ whole genome shotgun (WGS) entry which is preliminary data.</text>
</comment>
<evidence type="ECO:0000313" key="8">
    <source>
        <dbReference type="EMBL" id="EQD69259.1"/>
    </source>
</evidence>
<evidence type="ECO:0000256" key="2">
    <source>
        <dbReference type="ARBA" id="ARBA00010759"/>
    </source>
</evidence>
<dbReference type="InterPro" id="IPR036821">
    <property type="entry name" value="Peptide_deformylase_sf"/>
</dbReference>